<evidence type="ECO:0000313" key="2">
    <source>
        <dbReference type="EMBL" id="KAH1092305.1"/>
    </source>
</evidence>
<feature type="compositionally biased region" description="Basic and acidic residues" evidence="1">
    <location>
        <begin position="7"/>
        <end position="21"/>
    </location>
</feature>
<feature type="region of interest" description="Disordered" evidence="1">
    <location>
        <begin position="1"/>
        <end position="21"/>
    </location>
</feature>
<gene>
    <name evidence="2" type="ORF">J1N35_019562</name>
</gene>
<comment type="caution">
    <text evidence="2">The sequence shown here is derived from an EMBL/GenBank/DDBJ whole genome shotgun (WGS) entry which is preliminary data.</text>
</comment>
<accession>A0A9D4A875</accession>
<reference evidence="2 3" key="1">
    <citation type="journal article" date="2021" name="Plant Biotechnol. J.">
        <title>Multi-omics assisted identification of the key and species-specific regulatory components of drought-tolerant mechanisms in Gossypium stocksii.</title>
        <authorList>
            <person name="Yu D."/>
            <person name="Ke L."/>
            <person name="Zhang D."/>
            <person name="Wu Y."/>
            <person name="Sun Y."/>
            <person name="Mei J."/>
            <person name="Sun J."/>
            <person name="Sun Y."/>
        </authorList>
    </citation>
    <scope>NUCLEOTIDE SEQUENCE [LARGE SCALE GENOMIC DNA]</scope>
    <source>
        <strain evidence="3">cv. E1</strain>
        <tissue evidence="2">Leaf</tissue>
    </source>
</reference>
<evidence type="ECO:0000256" key="1">
    <source>
        <dbReference type="SAM" id="MobiDB-lite"/>
    </source>
</evidence>
<sequence>MLQTHHSSKERPITRSHEHPDIWPSRASRYMVLASFPIIALRSIPIGWNSACRHTTALMSVPYMALGELPDMARLNFLLYGYLELHD</sequence>
<protein>
    <submittedName>
        <fullName evidence="2">Uncharacterized protein</fullName>
    </submittedName>
</protein>
<organism evidence="2 3">
    <name type="scientific">Gossypium stocksii</name>
    <dbReference type="NCBI Taxonomy" id="47602"/>
    <lineage>
        <taxon>Eukaryota</taxon>
        <taxon>Viridiplantae</taxon>
        <taxon>Streptophyta</taxon>
        <taxon>Embryophyta</taxon>
        <taxon>Tracheophyta</taxon>
        <taxon>Spermatophyta</taxon>
        <taxon>Magnoliopsida</taxon>
        <taxon>eudicotyledons</taxon>
        <taxon>Gunneridae</taxon>
        <taxon>Pentapetalae</taxon>
        <taxon>rosids</taxon>
        <taxon>malvids</taxon>
        <taxon>Malvales</taxon>
        <taxon>Malvaceae</taxon>
        <taxon>Malvoideae</taxon>
        <taxon>Gossypium</taxon>
    </lineage>
</organism>
<dbReference type="AlphaFoldDB" id="A0A9D4A875"/>
<dbReference type="EMBL" id="JAIQCV010000006">
    <property type="protein sequence ID" value="KAH1092305.1"/>
    <property type="molecule type" value="Genomic_DNA"/>
</dbReference>
<evidence type="ECO:0000313" key="3">
    <source>
        <dbReference type="Proteomes" id="UP000828251"/>
    </source>
</evidence>
<name>A0A9D4A875_9ROSI</name>
<keyword evidence="3" id="KW-1185">Reference proteome</keyword>
<proteinExistence type="predicted"/>
<dbReference type="Proteomes" id="UP000828251">
    <property type="component" value="Unassembled WGS sequence"/>
</dbReference>